<proteinExistence type="predicted"/>
<feature type="signal peptide" evidence="2">
    <location>
        <begin position="1"/>
        <end position="18"/>
    </location>
</feature>
<organism evidence="3 4">
    <name type="scientific">Xanthocytophaga agilis</name>
    <dbReference type="NCBI Taxonomy" id="3048010"/>
    <lineage>
        <taxon>Bacteria</taxon>
        <taxon>Pseudomonadati</taxon>
        <taxon>Bacteroidota</taxon>
        <taxon>Cytophagia</taxon>
        <taxon>Cytophagales</taxon>
        <taxon>Rhodocytophagaceae</taxon>
        <taxon>Xanthocytophaga</taxon>
    </lineage>
</organism>
<dbReference type="EMBL" id="JASJOU010000002">
    <property type="protein sequence ID" value="MDJ1500539.1"/>
    <property type="molecule type" value="Genomic_DNA"/>
</dbReference>
<name>A0AAE3R2P9_9BACT</name>
<protein>
    <submittedName>
        <fullName evidence="3">Uncharacterized protein</fullName>
    </submittedName>
</protein>
<feature type="compositionally biased region" description="Basic and acidic residues" evidence="1">
    <location>
        <begin position="133"/>
        <end position="146"/>
    </location>
</feature>
<feature type="region of interest" description="Disordered" evidence="1">
    <location>
        <begin position="89"/>
        <end position="160"/>
    </location>
</feature>
<keyword evidence="4" id="KW-1185">Reference proteome</keyword>
<comment type="caution">
    <text evidence="3">The sequence shown here is derived from an EMBL/GenBank/DDBJ whole genome shotgun (WGS) entry which is preliminary data.</text>
</comment>
<feature type="compositionally biased region" description="Polar residues" evidence="1">
    <location>
        <begin position="90"/>
        <end position="102"/>
    </location>
</feature>
<reference evidence="3" key="1">
    <citation type="submission" date="2023-05" db="EMBL/GenBank/DDBJ databases">
        <authorList>
            <person name="Zhang X."/>
        </authorList>
    </citation>
    <scope>NUCLEOTIDE SEQUENCE</scope>
    <source>
        <strain evidence="3">BD1B2-1</strain>
    </source>
</reference>
<keyword evidence="2" id="KW-0732">Signal</keyword>
<feature type="chain" id="PRO_5041945432" evidence="2">
    <location>
        <begin position="19"/>
        <end position="297"/>
    </location>
</feature>
<evidence type="ECO:0000256" key="1">
    <source>
        <dbReference type="SAM" id="MobiDB-lite"/>
    </source>
</evidence>
<evidence type="ECO:0000256" key="2">
    <source>
        <dbReference type="SAM" id="SignalP"/>
    </source>
</evidence>
<dbReference type="RefSeq" id="WP_313974877.1">
    <property type="nucleotide sequence ID" value="NZ_JASJOU010000002.1"/>
</dbReference>
<dbReference type="AlphaFoldDB" id="A0AAE3R2P9"/>
<gene>
    <name evidence="3" type="ORF">QNI22_07780</name>
</gene>
<evidence type="ECO:0000313" key="3">
    <source>
        <dbReference type="EMBL" id="MDJ1500539.1"/>
    </source>
</evidence>
<accession>A0AAE3R2P9</accession>
<sequence length="297" mass="33193">MKNLLFVLLLFISHWAIAQKAPDKIQKKDKSVIDALVVEISKNEIQYKKFSSPNGATFSIPTSEVSSIVYSSGYIDVMDADESVAAPVVKNTTMDPKSTTVEPVTKPETGKEGPAEPIATTEPEKKEKKEKKPKKEPETKSNDTREASVSGDESKTTVTKLDGKQETIVLPSSDFTGLDIDKLPKSGLEKDERLPAEYAGEYQWKTSERGGRETAWLFEWDNITLIAKEWMGYGWRVQSNNPKDIKLDGNKLVVKKKVIGYFVKFSRGGQEIRGFQPVVDKKAKKDGKQDLFLIKVS</sequence>
<evidence type="ECO:0000313" key="4">
    <source>
        <dbReference type="Proteomes" id="UP001232063"/>
    </source>
</evidence>
<dbReference type="Proteomes" id="UP001232063">
    <property type="component" value="Unassembled WGS sequence"/>
</dbReference>